<organism evidence="2 3">
    <name type="scientific">Deinococcus aquiradiocola</name>
    <dbReference type="NCBI Taxonomy" id="393059"/>
    <lineage>
        <taxon>Bacteria</taxon>
        <taxon>Thermotogati</taxon>
        <taxon>Deinococcota</taxon>
        <taxon>Deinococci</taxon>
        <taxon>Deinococcales</taxon>
        <taxon>Deinococcaceae</taxon>
        <taxon>Deinococcus</taxon>
    </lineage>
</organism>
<dbReference type="InterPro" id="IPR024072">
    <property type="entry name" value="DHFR-like_dom_sf"/>
</dbReference>
<dbReference type="InterPro" id="IPR002734">
    <property type="entry name" value="RibDG_C"/>
</dbReference>
<accession>A0A917UQU5</accession>
<gene>
    <name evidence="2" type="ORF">GCM10008939_21070</name>
</gene>
<evidence type="ECO:0000313" key="2">
    <source>
        <dbReference type="EMBL" id="GGJ76729.1"/>
    </source>
</evidence>
<evidence type="ECO:0000313" key="3">
    <source>
        <dbReference type="Proteomes" id="UP000635726"/>
    </source>
</evidence>
<dbReference type="GO" id="GO:0008703">
    <property type="term" value="F:5-amino-6-(5-phosphoribosylamino)uracil reductase activity"/>
    <property type="evidence" value="ECO:0007669"/>
    <property type="project" value="InterPro"/>
</dbReference>
<dbReference type="GO" id="GO:0009231">
    <property type="term" value="P:riboflavin biosynthetic process"/>
    <property type="evidence" value="ECO:0007669"/>
    <property type="project" value="InterPro"/>
</dbReference>
<dbReference type="PANTHER" id="PTHR38011:SF11">
    <property type="entry name" value="2,5-DIAMINO-6-RIBOSYLAMINO-4(3H)-PYRIMIDINONE 5'-PHOSPHATE REDUCTASE"/>
    <property type="match status" value="1"/>
</dbReference>
<name>A0A917UQU5_9DEIO</name>
<dbReference type="Proteomes" id="UP000635726">
    <property type="component" value="Unassembled WGS sequence"/>
</dbReference>
<dbReference type="EMBL" id="BMOE01000006">
    <property type="protein sequence ID" value="GGJ76729.1"/>
    <property type="molecule type" value="Genomic_DNA"/>
</dbReference>
<comment type="caution">
    <text evidence="2">The sequence shown here is derived from an EMBL/GenBank/DDBJ whole genome shotgun (WGS) entry which is preliminary data.</text>
</comment>
<sequence length="186" mass="20019">MRRVIVTEFLTLDGVMEDSTAWQQGYDGPDIGPFKREELFSCGALLLGRVTYDGFARYWPSATGTGTFGERMNALPKYVATTTLTALEWNATPLTGDVAGAVQALKREDGGDLLTYGSATLAQTLLRHGLVDELRLLVYPLALGSGKRLFADGDRVPLRLLSSREMGGGVMLLTYGPDGARGPANT</sequence>
<dbReference type="Pfam" id="PF01872">
    <property type="entry name" value="RibD_C"/>
    <property type="match status" value="1"/>
</dbReference>
<dbReference type="PANTHER" id="PTHR38011">
    <property type="entry name" value="DIHYDROFOLATE REDUCTASE FAMILY PROTEIN (AFU_ORTHOLOGUE AFUA_8G06820)"/>
    <property type="match status" value="1"/>
</dbReference>
<keyword evidence="3" id="KW-1185">Reference proteome</keyword>
<proteinExistence type="predicted"/>
<dbReference type="AlphaFoldDB" id="A0A917UQU5"/>
<dbReference type="SUPFAM" id="SSF53597">
    <property type="entry name" value="Dihydrofolate reductase-like"/>
    <property type="match status" value="1"/>
</dbReference>
<feature type="domain" description="Bacterial bifunctional deaminase-reductase C-terminal" evidence="1">
    <location>
        <begin position="3"/>
        <end position="171"/>
    </location>
</feature>
<reference evidence="2" key="1">
    <citation type="journal article" date="2014" name="Int. J. Syst. Evol. Microbiol.">
        <title>Complete genome sequence of Corynebacterium casei LMG S-19264T (=DSM 44701T), isolated from a smear-ripened cheese.</title>
        <authorList>
            <consortium name="US DOE Joint Genome Institute (JGI-PGF)"/>
            <person name="Walter F."/>
            <person name="Albersmeier A."/>
            <person name="Kalinowski J."/>
            <person name="Ruckert C."/>
        </authorList>
    </citation>
    <scope>NUCLEOTIDE SEQUENCE</scope>
    <source>
        <strain evidence="2">JCM 14371</strain>
    </source>
</reference>
<reference evidence="2" key="2">
    <citation type="submission" date="2020-09" db="EMBL/GenBank/DDBJ databases">
        <authorList>
            <person name="Sun Q."/>
            <person name="Ohkuma M."/>
        </authorList>
    </citation>
    <scope>NUCLEOTIDE SEQUENCE</scope>
    <source>
        <strain evidence="2">JCM 14371</strain>
    </source>
</reference>
<dbReference type="RefSeq" id="WP_188963241.1">
    <property type="nucleotide sequence ID" value="NZ_BMOE01000006.1"/>
</dbReference>
<dbReference type="Gene3D" id="3.40.430.10">
    <property type="entry name" value="Dihydrofolate Reductase, subunit A"/>
    <property type="match status" value="1"/>
</dbReference>
<protein>
    <submittedName>
        <fullName evidence="2">Pyrimidine reductase</fullName>
    </submittedName>
</protein>
<dbReference type="InterPro" id="IPR050765">
    <property type="entry name" value="Riboflavin_Biosynth_HTPR"/>
</dbReference>
<evidence type="ECO:0000259" key="1">
    <source>
        <dbReference type="Pfam" id="PF01872"/>
    </source>
</evidence>